<reference evidence="1" key="2">
    <citation type="journal article" date="2023" name="Genes Genomics">
        <title>Genomic insights of Leclercia adecarboxylata strains linked to an outbreak in public hospitals in Mexico.</title>
        <authorList>
            <person name="Barrios-Villa E."/>
            <person name="Pacheco-Flores B."/>
            <person name="Lozano-Zarain P."/>
            <person name="Del Campo-Ortega R."/>
            <person name="de Jesus Ascencio-Montiel I."/>
            <person name="Gonzalez-Leon M."/>
            <person name="Camorlinga-Ponce M."/>
            <person name="Gaytan Cervantes F.J."/>
            <person name="Gonzalez Torres C."/>
            <person name="Aguilar E."/>
            <person name="Gonzalez Ibarra J."/>
            <person name="Torres Lopez F.J."/>
            <person name="Rosas-Vargas H."/>
            <person name="Gonzalez-Bonilla C.R."/>
            <person name="Del Carmen Rocha-Gracia R."/>
        </authorList>
    </citation>
    <scope>NUCLEOTIDE SEQUENCE</scope>
    <source>
        <strain evidence="1">Lac40</strain>
    </source>
</reference>
<geneLocation type="plasmid" evidence="4">
    <name>pla-109</name>
</geneLocation>
<proteinExistence type="predicted"/>
<evidence type="ECO:0000313" key="2">
    <source>
        <dbReference type="EMBL" id="MEC3938998.1"/>
    </source>
</evidence>
<evidence type="ECO:0000313" key="3">
    <source>
        <dbReference type="EMBL" id="QDK16858.1"/>
    </source>
</evidence>
<accession>A0A514V6P0</accession>
<keyword evidence="3" id="KW-0614">Plasmid</keyword>
<dbReference type="OrthoDB" id="9861611at2"/>
<reference evidence="2 6" key="3">
    <citation type="submission" date="2024-01" db="EMBL/GenBank/DDBJ databases">
        <title>Comparative Genomics of Leclercia adecarboxylata Strains Isolated from Several Sources.</title>
        <authorList>
            <person name="Yescas-Zazueta V."/>
            <person name="Balbuena-Alonso M.G."/>
            <person name="Valencia D."/>
            <person name="Mendez-Pfeiffer P.A."/>
            <person name="Ballesteros-Monrreal M.G."/>
            <person name="Rocha-Gracia R.D.C."/>
            <person name="Barrios-Villa E."/>
        </authorList>
    </citation>
    <scope>NUCLEOTIDE SEQUENCE [LARGE SCALE GENOMIC DNA]</scope>
    <source>
        <strain evidence="2 6">33MEM</strain>
    </source>
</reference>
<organism evidence="1 5">
    <name type="scientific">Leclercia adecarboxylata</name>
    <dbReference type="NCBI Taxonomy" id="83655"/>
    <lineage>
        <taxon>Bacteria</taxon>
        <taxon>Pseudomonadati</taxon>
        <taxon>Pseudomonadota</taxon>
        <taxon>Gammaproteobacteria</taxon>
        <taxon>Enterobacterales</taxon>
        <taxon>Enterobacteriaceae</taxon>
        <taxon>Leclercia</taxon>
    </lineage>
</organism>
<dbReference type="Proteomes" id="UP000317812">
    <property type="component" value="Plasmid pLA-109"/>
</dbReference>
<dbReference type="EMBL" id="JAYMCU010000082">
    <property type="protein sequence ID" value="MEC3938998.1"/>
    <property type="molecule type" value="Genomic_DNA"/>
</dbReference>
<dbReference type="Proteomes" id="UP001357437">
    <property type="component" value="Unassembled WGS sequence"/>
</dbReference>
<reference evidence="3 4" key="1">
    <citation type="submission" date="2019-01" db="EMBL/GenBank/DDBJ databases">
        <title>Florfenicol resistance in Enterobacteriaceae and whole-genome sequence analysis of florfenicol-resistant Leclercia adecarboxylata strain R25.</title>
        <authorList>
            <person name="Bao Q."/>
            <person name="Ying Y."/>
        </authorList>
    </citation>
    <scope>NUCLEOTIDE SEQUENCE [LARGE SCALE GENOMIC DNA]</scope>
    <source>
        <strain evidence="3 4">R25</strain>
        <plasmid evidence="3">pLA-109</plasmid>
        <plasmid evidence="4">pla-109</plasmid>
    </source>
</reference>
<evidence type="ECO:0000313" key="4">
    <source>
        <dbReference type="Proteomes" id="UP000317812"/>
    </source>
</evidence>
<dbReference type="AlphaFoldDB" id="A0A514V6P0"/>
<dbReference type="Proteomes" id="UP001149314">
    <property type="component" value="Unassembled WGS sequence"/>
</dbReference>
<evidence type="ECO:0000313" key="6">
    <source>
        <dbReference type="Proteomes" id="UP001357437"/>
    </source>
</evidence>
<dbReference type="EMBL" id="CP035380">
    <property type="protein sequence ID" value="QDK16858.1"/>
    <property type="molecule type" value="Genomic_DNA"/>
</dbReference>
<sequence length="137" mass="15686">MTPAMLAISKSIYHPRWWMLVDYNLLPSFSASYFSTSVAEITDLLYAFQVIRLSERPVIADLSTFSGYVTKASEFLILMCFVAPDLQVSHVLLLYPNSLHKGFNPLYQTGEDFRQHPYVFCQNAQNSFKVFKRSADA</sequence>
<protein>
    <submittedName>
        <fullName evidence="1">Uncharacterized protein</fullName>
    </submittedName>
</protein>
<evidence type="ECO:0000313" key="5">
    <source>
        <dbReference type="Proteomes" id="UP001149314"/>
    </source>
</evidence>
<keyword evidence="6" id="KW-1185">Reference proteome</keyword>
<geneLocation type="plasmid" evidence="3">
    <name>pLA-109</name>
</geneLocation>
<gene>
    <name evidence="3" type="ORF">ES815_00400</name>
    <name evidence="1" type="ORF">OEZ79_25060</name>
    <name evidence="2" type="ORF">VOF76_22945</name>
</gene>
<evidence type="ECO:0000313" key="1">
    <source>
        <dbReference type="EMBL" id="MDC6641468.1"/>
    </source>
</evidence>
<dbReference type="RefSeq" id="WP_130588776.1">
    <property type="nucleotide sequence ID" value="NZ_CBCXZU010000044.1"/>
</dbReference>
<dbReference type="EMBL" id="JAOURS010000060">
    <property type="protein sequence ID" value="MDC6641468.1"/>
    <property type="molecule type" value="Genomic_DNA"/>
</dbReference>
<name>A0A514V6P0_9ENTR</name>